<feature type="compositionally biased region" description="Low complexity" evidence="2">
    <location>
        <begin position="947"/>
        <end position="956"/>
    </location>
</feature>
<dbReference type="PANTHER" id="PTHR23242:SF9">
    <property type="entry name" value="TRANSCRIPTION FACTOR HOXA13"/>
    <property type="match status" value="1"/>
</dbReference>
<dbReference type="InterPro" id="IPR005506">
    <property type="entry name" value="DUF312_ALF"/>
</dbReference>
<evidence type="ECO:0000259" key="4">
    <source>
        <dbReference type="Pfam" id="PF15649"/>
    </source>
</evidence>
<accession>T5KG17</accession>
<keyword evidence="3" id="KW-0472">Membrane</keyword>
<dbReference type="InterPro" id="IPR028903">
    <property type="entry name" value="Tox-REase-7_dom"/>
</dbReference>
<dbReference type="PANTHER" id="PTHR23242">
    <property type="entry name" value="TRANSCRIPTION FACTOR HOXA13"/>
    <property type="match status" value="1"/>
</dbReference>
<evidence type="ECO:0000313" key="6">
    <source>
        <dbReference type="Proteomes" id="UP000016033"/>
    </source>
</evidence>
<keyword evidence="3" id="KW-1133">Transmembrane helix</keyword>
<feature type="domain" description="Tox-REase-7" evidence="4">
    <location>
        <begin position="1204"/>
        <end position="1296"/>
    </location>
</feature>
<feature type="region of interest" description="Disordered" evidence="2">
    <location>
        <begin position="1015"/>
        <end position="1036"/>
    </location>
</feature>
<name>T5KG17_MICMQ</name>
<feature type="coiled-coil region" evidence="1">
    <location>
        <begin position="439"/>
        <end position="469"/>
    </location>
</feature>
<sequence>MTVLFRGRGLRAFRRACARTRRDSFWGSIAVVIFTRSDPNRVPLEKSPAMKTRSHRRRLRFAPARRLPFAFAAMLMTTVVAVGLFQPLEASAATAASAARTQVSAPAGLFTPSTDAAGVVTQFTDGGPAVQEAARQALLKGGQSIESFITTGQHEAIAQDYRLIALRLSLAGGRAVRQQAEAVLTANNPDQLRAFVTEGWKDAWEVDDRSAAFVLADTGTPTVQREANKALDSDDSSAVSQFLLIGQYDAKIIDDRAAAYVLASTGSPSVIAAAEAALDATLPDGSEDAQAVADFLRYGQFVAGARDAEAATIAQLTNQVIAANMVAQEERRNADNASAQAVLAAKLAKEATQRAAQQAAAAQGNAEQASAAASRAAGLARQAADAADLAVQAAAAAHQAMNASMSAAGTAASAAARANRAAANADGAAANAAGQEGMAAAARAEAEKARDAADKAAKAKRAAAEAETATNAANRAAQAAGAAAGYSGEAAGYAMEASQASGVSSAAAAQARAAAAKANAAKNRAASATARTDRLAAETSAVAQQARDAAGRAADNANAAAIEADTAAAQAGVAQGAAARATASSAKAAAAAEAATKDVELAKTIFDLARKADAERLAAEEEFGLAQAEIAAAEEAEEKELKDEAKKEGAAAVAESSAFLKKITAPDANLQELLPEARSAMLALITSGTPWIAAAAEQAVVGNDEAVVEFFKNGYGVALEQDQWDEAKALLYDGDNTMLQDEAYDVLENGEEYVAAFLNERLPEIRDLENRQIAFVLATEGGPAMQRAANLALDADDPAVLAKFIAEGQYDALEVDQRAAAFALSTSGGPEVQAAANIALEGSQTALKRFLEQGQYEAAKRDNDTAAHVAQMQSMLHLADQQAAAAREAAALAEKAAATARQAAAEAQASADLARKYAQEAQGWAAQAATSANQATASENEARQSSQRAHQALTAATADAKKANGFAAQATSSAQSASAAASRANDAASRAATSATNAGLDAEAAVKAATEAREIAASKQRAEDGADNYPPPAGKEGELTQAQIDAAYALGGDAEVQRLKDAHALTQPDALLNFIIQEGGKVLLDLIGVTDIMDCVTKGDIGACFMTLIGFAPWGKLAKLVESIPLIMKLADKVVGFVNKVGDAFSLLKKNKTKTDDLAAQACGGNTFGRSSVSAQSGIRPAGSNVCELPGLTNPPGATVQVKGSRAEYAAGIKPGSSKEIFDKKEYESMFGEYGLEIKRTRIADKATSTYIMEVKNVNKLYYSSQIQDMIELAQYTGRSEFVLVVRPNTHLSAPLVDALCKDVPKFSFVVKYLPNEVLGELSENKVPGICP</sequence>
<reference evidence="5 6" key="1">
    <citation type="journal article" date="2013" name="Genome Announc.">
        <title>Whole-genome sequences of five oyster-associated bacteria show potential for crude oil hydrocarbon degradation.</title>
        <authorList>
            <person name="Chauhan A."/>
            <person name="Green S."/>
            <person name="Pathak A."/>
            <person name="Thomas J."/>
            <person name="Venkatramanan R."/>
        </authorList>
    </citation>
    <scope>NUCLEOTIDE SEQUENCE [LARGE SCALE GENOMIC DNA]</scope>
    <source>
        <strain evidence="5 6">MF109</strain>
    </source>
</reference>
<organism evidence="5 6">
    <name type="scientific">Microbacterium maritypicum MF109</name>
    <dbReference type="NCBI Taxonomy" id="1333857"/>
    <lineage>
        <taxon>Bacteria</taxon>
        <taxon>Bacillati</taxon>
        <taxon>Actinomycetota</taxon>
        <taxon>Actinomycetes</taxon>
        <taxon>Micrococcales</taxon>
        <taxon>Microbacteriaceae</taxon>
        <taxon>Microbacterium</taxon>
    </lineage>
</organism>
<evidence type="ECO:0000256" key="3">
    <source>
        <dbReference type="SAM" id="Phobius"/>
    </source>
</evidence>
<protein>
    <recommendedName>
        <fullName evidence="4">Tox-REase-7 domain-containing protein</fullName>
    </recommendedName>
</protein>
<dbReference type="Pfam" id="PF15649">
    <property type="entry name" value="Tox-REase-7"/>
    <property type="match status" value="1"/>
</dbReference>
<gene>
    <name evidence="5" type="ORF">L687_01210</name>
</gene>
<proteinExistence type="predicted"/>
<dbReference type="Pfam" id="PF03752">
    <property type="entry name" value="ALF"/>
    <property type="match status" value="5"/>
</dbReference>
<evidence type="ECO:0000256" key="1">
    <source>
        <dbReference type="SAM" id="Coils"/>
    </source>
</evidence>
<evidence type="ECO:0000313" key="5">
    <source>
        <dbReference type="EMBL" id="EQM75678.1"/>
    </source>
</evidence>
<feature type="transmembrane region" description="Helical" evidence="3">
    <location>
        <begin position="67"/>
        <end position="85"/>
    </location>
</feature>
<feature type="compositionally biased region" description="Basic and acidic residues" evidence="2">
    <location>
        <begin position="1015"/>
        <end position="1024"/>
    </location>
</feature>
<feature type="compositionally biased region" description="Low complexity" evidence="2">
    <location>
        <begin position="930"/>
        <end position="939"/>
    </location>
</feature>
<feature type="coiled-coil region" evidence="1">
    <location>
        <begin position="616"/>
        <end position="648"/>
    </location>
</feature>
<dbReference type="EMBL" id="ATAO01000195">
    <property type="protein sequence ID" value="EQM75678.1"/>
    <property type="molecule type" value="Genomic_DNA"/>
</dbReference>
<evidence type="ECO:0000256" key="2">
    <source>
        <dbReference type="SAM" id="MobiDB-lite"/>
    </source>
</evidence>
<dbReference type="PATRIC" id="fig|1333857.3.peg.2148"/>
<comment type="caution">
    <text evidence="5">The sequence shown here is derived from an EMBL/GenBank/DDBJ whole genome shotgun (WGS) entry which is preliminary data.</text>
</comment>
<feature type="region of interest" description="Disordered" evidence="2">
    <location>
        <begin position="930"/>
        <end position="956"/>
    </location>
</feature>
<keyword evidence="3" id="KW-0812">Transmembrane</keyword>
<dbReference type="Proteomes" id="UP000016033">
    <property type="component" value="Unassembled WGS sequence"/>
</dbReference>
<keyword evidence="1" id="KW-0175">Coiled coil</keyword>